<evidence type="ECO:0000313" key="2">
    <source>
        <dbReference type="EMBL" id="KJF18694.1"/>
    </source>
</evidence>
<dbReference type="Gene3D" id="1.10.10.1320">
    <property type="entry name" value="Anti-sigma factor, zinc-finger domain"/>
    <property type="match status" value="1"/>
</dbReference>
<dbReference type="Pfam" id="PF13490">
    <property type="entry name" value="zf-HC2"/>
    <property type="match status" value="1"/>
</dbReference>
<dbReference type="EMBL" id="JXYS01000009">
    <property type="protein sequence ID" value="KJF18694.1"/>
    <property type="molecule type" value="Genomic_DNA"/>
</dbReference>
<dbReference type="RefSeq" id="WP_052604233.1">
    <property type="nucleotide sequence ID" value="NZ_JXYS01000009.1"/>
</dbReference>
<dbReference type="Proteomes" id="UP000032360">
    <property type="component" value="Unassembled WGS sequence"/>
</dbReference>
<feature type="domain" description="Putative zinc-finger" evidence="1">
    <location>
        <begin position="18"/>
        <end position="46"/>
    </location>
</feature>
<protein>
    <recommendedName>
        <fullName evidence="1">Putative zinc-finger domain-containing protein</fullName>
    </recommendedName>
</protein>
<keyword evidence="3" id="KW-1185">Reference proteome</keyword>
<name>A0A0D8HLF0_9ACTN</name>
<dbReference type="AlphaFoldDB" id="A0A0D8HLF0"/>
<comment type="caution">
    <text evidence="2">The sequence shown here is derived from an EMBL/GenBank/DDBJ whole genome shotgun (WGS) entry which is preliminary data.</text>
</comment>
<dbReference type="InterPro" id="IPR027383">
    <property type="entry name" value="Znf_put"/>
</dbReference>
<organism evidence="2 3">
    <name type="scientific">Acidithrix ferrooxidans</name>
    <dbReference type="NCBI Taxonomy" id="1280514"/>
    <lineage>
        <taxon>Bacteria</taxon>
        <taxon>Bacillati</taxon>
        <taxon>Actinomycetota</taxon>
        <taxon>Acidimicrobiia</taxon>
        <taxon>Acidimicrobiales</taxon>
        <taxon>Acidimicrobiaceae</taxon>
        <taxon>Acidithrix</taxon>
    </lineage>
</organism>
<gene>
    <name evidence="2" type="ORF">AXFE_04260</name>
</gene>
<dbReference type="STRING" id="1280514.AXFE_04260"/>
<proteinExistence type="predicted"/>
<evidence type="ECO:0000313" key="3">
    <source>
        <dbReference type="Proteomes" id="UP000032360"/>
    </source>
</evidence>
<accession>A0A0D8HLF0</accession>
<dbReference type="InterPro" id="IPR041916">
    <property type="entry name" value="Anti_sigma_zinc_sf"/>
</dbReference>
<reference evidence="2 3" key="1">
    <citation type="submission" date="2015-01" db="EMBL/GenBank/DDBJ databases">
        <title>Draft genome of the acidophilic iron oxidizer Acidithrix ferrooxidans strain Py-F3.</title>
        <authorList>
            <person name="Poehlein A."/>
            <person name="Eisen S."/>
            <person name="Schloemann M."/>
            <person name="Johnson B.D."/>
            <person name="Daniel R."/>
            <person name="Muehling M."/>
        </authorList>
    </citation>
    <scope>NUCLEOTIDE SEQUENCE [LARGE SCALE GENOMIC DNA]</scope>
    <source>
        <strain evidence="2 3">Py-F3</strain>
    </source>
</reference>
<dbReference type="OrthoDB" id="129419at2"/>
<sequence>MNPFIETAKRIECMHNIRRLQQYLDGTLPEPSRRKTKAHLEVCRRCGLEATVYSDIKKALRQSAPEIDSVLLNELKLRGEQLRNQP</sequence>
<evidence type="ECO:0000259" key="1">
    <source>
        <dbReference type="Pfam" id="PF13490"/>
    </source>
</evidence>